<dbReference type="AlphaFoldDB" id="A0A1B6KLK1"/>
<protein>
    <submittedName>
        <fullName evidence="1">Uncharacterized protein</fullName>
    </submittedName>
</protein>
<name>A0A1B6KLK1_9HEMI</name>
<dbReference type="EMBL" id="GEBQ01027640">
    <property type="protein sequence ID" value="JAT12337.1"/>
    <property type="molecule type" value="Transcribed_RNA"/>
</dbReference>
<sequence length="100" mass="11318">DSISLLAVINNIAFTLMFYSSDGAKVYISFLTKGMNLEVLFDNGRGEQLIYSHKRCKSEFIKEDIVNFCTGLFKEAINIRLCEGIYSSDNKPFTKDSCLI</sequence>
<feature type="non-terminal residue" evidence="1">
    <location>
        <position position="100"/>
    </location>
</feature>
<accession>A0A1B6KLK1</accession>
<proteinExistence type="predicted"/>
<gene>
    <name evidence="1" type="ORF">g.1605</name>
</gene>
<feature type="non-terminal residue" evidence="1">
    <location>
        <position position="1"/>
    </location>
</feature>
<organism evidence="1">
    <name type="scientific">Graphocephala atropunctata</name>
    <dbReference type="NCBI Taxonomy" id="36148"/>
    <lineage>
        <taxon>Eukaryota</taxon>
        <taxon>Metazoa</taxon>
        <taxon>Ecdysozoa</taxon>
        <taxon>Arthropoda</taxon>
        <taxon>Hexapoda</taxon>
        <taxon>Insecta</taxon>
        <taxon>Pterygota</taxon>
        <taxon>Neoptera</taxon>
        <taxon>Paraneoptera</taxon>
        <taxon>Hemiptera</taxon>
        <taxon>Auchenorrhyncha</taxon>
        <taxon>Membracoidea</taxon>
        <taxon>Cicadellidae</taxon>
        <taxon>Cicadellinae</taxon>
        <taxon>Cicadellini</taxon>
        <taxon>Graphocephala</taxon>
    </lineage>
</organism>
<reference evidence="1" key="1">
    <citation type="submission" date="2015-11" db="EMBL/GenBank/DDBJ databases">
        <title>De novo transcriptome assembly of four potential Pierce s Disease insect vectors from Arizona vineyards.</title>
        <authorList>
            <person name="Tassone E.E."/>
        </authorList>
    </citation>
    <scope>NUCLEOTIDE SEQUENCE</scope>
</reference>
<evidence type="ECO:0000313" key="1">
    <source>
        <dbReference type="EMBL" id="JAT12337.1"/>
    </source>
</evidence>